<organism evidence="2 3">
    <name type="scientific">Candidatus Woesebacteria bacterium CG_4_9_14_3_um_filter_39_10</name>
    <dbReference type="NCBI Taxonomy" id="1975056"/>
    <lineage>
        <taxon>Bacteria</taxon>
        <taxon>Candidatus Woeseibacteriota</taxon>
    </lineage>
</organism>
<feature type="compositionally biased region" description="Polar residues" evidence="1">
    <location>
        <begin position="208"/>
        <end position="221"/>
    </location>
</feature>
<gene>
    <name evidence="2" type="ORF">CO176_01965</name>
</gene>
<dbReference type="Proteomes" id="UP000230484">
    <property type="component" value="Unassembled WGS sequence"/>
</dbReference>
<dbReference type="EMBL" id="PFWW01000043">
    <property type="protein sequence ID" value="PJA42664.1"/>
    <property type="molecule type" value="Genomic_DNA"/>
</dbReference>
<feature type="non-terminal residue" evidence="2">
    <location>
        <position position="1"/>
    </location>
</feature>
<sequence length="318" mass="33463">FGKLAIQNAQGEEVASIDSSGQVTADSVQINTASVSGELYADTIKSKTLDEIQELLRKVETDQDLLAQAKTWQTPTATDSASLTAIATSGQLDSLTARQLFITDQAAVSSLSVTSTVTIGSDLVISSIGNSLENGNWKIENSLNSLSAPLRIQSLAMAPIEIMAGKIRIETNGDVKINANLYVAGKIESESVKTKEITTERLVIAATNTSGESSSAQSPTSGEPGLTPEVSSASGIIKSNAVAGTAVIPAGLAELEIENSKIENSSLIYVTPTSTTENNVLFVKSKETGKFTVGFTDPINIDVTFNWWVIETKTESGN</sequence>
<evidence type="ECO:0000313" key="2">
    <source>
        <dbReference type="EMBL" id="PJA42664.1"/>
    </source>
</evidence>
<comment type="caution">
    <text evidence="2">The sequence shown here is derived from an EMBL/GenBank/DDBJ whole genome shotgun (WGS) entry which is preliminary data.</text>
</comment>
<feature type="region of interest" description="Disordered" evidence="1">
    <location>
        <begin position="208"/>
        <end position="231"/>
    </location>
</feature>
<accession>A0A2M7X939</accession>
<name>A0A2M7X939_9BACT</name>
<proteinExistence type="predicted"/>
<protein>
    <submittedName>
        <fullName evidence="2">Uncharacterized protein</fullName>
    </submittedName>
</protein>
<reference evidence="3" key="1">
    <citation type="submission" date="2017-09" db="EMBL/GenBank/DDBJ databases">
        <title>Depth-based differentiation of microbial function through sediment-hosted aquifers and enrichment of novel symbionts in the deep terrestrial subsurface.</title>
        <authorList>
            <person name="Probst A.J."/>
            <person name="Ladd B."/>
            <person name="Jarett J.K."/>
            <person name="Geller-Mcgrath D.E."/>
            <person name="Sieber C.M.K."/>
            <person name="Emerson J.B."/>
            <person name="Anantharaman K."/>
            <person name="Thomas B.C."/>
            <person name="Malmstrom R."/>
            <person name="Stieglmeier M."/>
            <person name="Klingl A."/>
            <person name="Woyke T."/>
            <person name="Ryan C.M."/>
            <person name="Banfield J.F."/>
        </authorList>
    </citation>
    <scope>NUCLEOTIDE SEQUENCE [LARGE SCALE GENOMIC DNA]</scope>
</reference>
<evidence type="ECO:0000313" key="3">
    <source>
        <dbReference type="Proteomes" id="UP000230484"/>
    </source>
</evidence>
<dbReference type="AlphaFoldDB" id="A0A2M7X939"/>
<evidence type="ECO:0000256" key="1">
    <source>
        <dbReference type="SAM" id="MobiDB-lite"/>
    </source>
</evidence>